<keyword evidence="3" id="KW-0675">Receptor</keyword>
<dbReference type="GO" id="GO:0004725">
    <property type="term" value="F:protein tyrosine phosphatase activity"/>
    <property type="evidence" value="ECO:0007669"/>
    <property type="project" value="InterPro"/>
</dbReference>
<feature type="region of interest" description="Disordered" evidence="1">
    <location>
        <begin position="1"/>
        <end position="55"/>
    </location>
</feature>
<evidence type="ECO:0000259" key="2">
    <source>
        <dbReference type="Pfam" id="PF00102"/>
    </source>
</evidence>
<name>A0A5N4EEV2_CAMDR</name>
<evidence type="ECO:0000256" key="1">
    <source>
        <dbReference type="SAM" id="MobiDB-lite"/>
    </source>
</evidence>
<dbReference type="SUPFAM" id="SSF52799">
    <property type="entry name" value="(Phosphotyrosine protein) phosphatases II"/>
    <property type="match status" value="1"/>
</dbReference>
<sequence length="159" mass="17655">MSSPKNATAESGKGQKGEDSDMKNLDPSVLSSDQEDLPSSSQDMTPRSVSSEILESEVNLEKRGRRWSYEMPPLLAHFYEKAFGIEKLSCLPGELPDTSEFCCLNISSCQKSTGTSHFVKHLQFTIWPDHGIPASAEGFIKYVRYVRKSHLTGTHPCSL</sequence>
<dbReference type="Proteomes" id="UP000299084">
    <property type="component" value="Unassembled WGS sequence"/>
</dbReference>
<reference evidence="3 4" key="1">
    <citation type="journal article" date="2019" name="Mol. Ecol. Resour.">
        <title>Improving Illumina assemblies with Hi-C and long reads: an example with the North African dromedary.</title>
        <authorList>
            <person name="Elbers J.P."/>
            <person name="Rogers M.F."/>
            <person name="Perelman P.L."/>
            <person name="Proskuryakova A.A."/>
            <person name="Serdyukova N.A."/>
            <person name="Johnson W.E."/>
            <person name="Horin P."/>
            <person name="Corander J."/>
            <person name="Murphy D."/>
            <person name="Burger P.A."/>
        </authorList>
    </citation>
    <scope>NUCLEOTIDE SEQUENCE [LARGE SCALE GENOMIC DNA]</scope>
    <source>
        <strain evidence="3">Drom800</strain>
        <tissue evidence="3">Blood</tissue>
    </source>
</reference>
<dbReference type="Pfam" id="PF00102">
    <property type="entry name" value="Y_phosphatase"/>
    <property type="match status" value="1"/>
</dbReference>
<comment type="caution">
    <text evidence="3">The sequence shown here is derived from an EMBL/GenBank/DDBJ whole genome shotgun (WGS) entry which is preliminary data.</text>
</comment>
<feature type="compositionally biased region" description="Basic and acidic residues" evidence="1">
    <location>
        <begin position="13"/>
        <end position="24"/>
    </location>
</feature>
<evidence type="ECO:0000313" key="3">
    <source>
        <dbReference type="EMBL" id="KAB1281860.1"/>
    </source>
</evidence>
<evidence type="ECO:0000313" key="4">
    <source>
        <dbReference type="Proteomes" id="UP000299084"/>
    </source>
</evidence>
<dbReference type="InterPro" id="IPR029021">
    <property type="entry name" value="Prot-tyrosine_phosphatase-like"/>
</dbReference>
<protein>
    <submittedName>
        <fullName evidence="3">Tyrosine-protein phosphatase non-receptor type 20</fullName>
    </submittedName>
</protein>
<feature type="compositionally biased region" description="Polar residues" evidence="1">
    <location>
        <begin position="29"/>
        <end position="53"/>
    </location>
</feature>
<dbReference type="EMBL" id="JWIN03000002">
    <property type="protein sequence ID" value="KAB1281860.1"/>
    <property type="molecule type" value="Genomic_DNA"/>
</dbReference>
<organism evidence="3 4">
    <name type="scientific">Camelus dromedarius</name>
    <name type="common">Dromedary</name>
    <name type="synonym">Arabian camel</name>
    <dbReference type="NCBI Taxonomy" id="9838"/>
    <lineage>
        <taxon>Eukaryota</taxon>
        <taxon>Metazoa</taxon>
        <taxon>Chordata</taxon>
        <taxon>Craniata</taxon>
        <taxon>Vertebrata</taxon>
        <taxon>Euteleostomi</taxon>
        <taxon>Mammalia</taxon>
        <taxon>Eutheria</taxon>
        <taxon>Laurasiatheria</taxon>
        <taxon>Artiodactyla</taxon>
        <taxon>Tylopoda</taxon>
        <taxon>Camelidae</taxon>
        <taxon>Camelus</taxon>
    </lineage>
</organism>
<dbReference type="AlphaFoldDB" id="A0A5N4EEV2"/>
<gene>
    <name evidence="3" type="ORF">Cadr_000001943</name>
</gene>
<keyword evidence="4" id="KW-1185">Reference proteome</keyword>
<dbReference type="PANTHER" id="PTHR45706">
    <property type="entry name" value="TYROSINE-PROTEIN PHOSPHATASE"/>
    <property type="match status" value="1"/>
</dbReference>
<dbReference type="Gene3D" id="3.90.190.10">
    <property type="entry name" value="Protein tyrosine phosphatase superfamily"/>
    <property type="match status" value="1"/>
</dbReference>
<dbReference type="InterPro" id="IPR000242">
    <property type="entry name" value="PTP_cat"/>
</dbReference>
<proteinExistence type="predicted"/>
<dbReference type="GO" id="GO:0001946">
    <property type="term" value="P:lymphangiogenesis"/>
    <property type="evidence" value="ECO:0007669"/>
    <property type="project" value="TreeGrafter"/>
</dbReference>
<feature type="domain" description="Tyrosine-protein phosphatase" evidence="2">
    <location>
        <begin position="99"/>
        <end position="156"/>
    </location>
</feature>
<dbReference type="PANTHER" id="PTHR45706:SF8">
    <property type="entry name" value="TYROSINE-PROTEIN PHOSPHATASE NON-RECEPTOR TYPE 20"/>
    <property type="match status" value="1"/>
</dbReference>
<dbReference type="GO" id="GO:0005737">
    <property type="term" value="C:cytoplasm"/>
    <property type="evidence" value="ECO:0007669"/>
    <property type="project" value="TreeGrafter"/>
</dbReference>
<accession>A0A5N4EEV2</accession>